<evidence type="ECO:0000313" key="4">
    <source>
        <dbReference type="EMBL" id="CAL1410638.1"/>
    </source>
</evidence>
<reference evidence="4 5" key="1">
    <citation type="submission" date="2024-04" db="EMBL/GenBank/DDBJ databases">
        <authorList>
            <person name="Fracassetti M."/>
        </authorList>
    </citation>
    <scope>NUCLEOTIDE SEQUENCE [LARGE SCALE GENOMIC DNA]</scope>
</reference>
<dbReference type="GO" id="GO:0009922">
    <property type="term" value="F:fatty acid elongase activity"/>
    <property type="evidence" value="ECO:0007669"/>
    <property type="project" value="UniProtKB-EC"/>
</dbReference>
<protein>
    <recommendedName>
        <fullName evidence="3">FAE domain-containing protein</fullName>
    </recommendedName>
</protein>
<dbReference type="GO" id="GO:0016020">
    <property type="term" value="C:membrane"/>
    <property type="evidence" value="ECO:0007669"/>
    <property type="project" value="InterPro"/>
</dbReference>
<dbReference type="InterPro" id="IPR016039">
    <property type="entry name" value="Thiolase-like"/>
</dbReference>
<evidence type="ECO:0000259" key="3">
    <source>
        <dbReference type="Pfam" id="PF08392"/>
    </source>
</evidence>
<accession>A0AAV2GLA6</accession>
<proteinExistence type="predicted"/>
<keyword evidence="1" id="KW-0012">Acyltransferase</keyword>
<dbReference type="AlphaFoldDB" id="A0AAV2GLA6"/>
<dbReference type="GO" id="GO:0006633">
    <property type="term" value="P:fatty acid biosynthetic process"/>
    <property type="evidence" value="ECO:0007669"/>
    <property type="project" value="InterPro"/>
</dbReference>
<dbReference type="SUPFAM" id="SSF53901">
    <property type="entry name" value="Thiolase-like"/>
    <property type="match status" value="1"/>
</dbReference>
<dbReference type="PANTHER" id="PTHR31561">
    <property type="entry name" value="3-KETOACYL-COA SYNTHASE"/>
    <property type="match status" value="1"/>
</dbReference>
<dbReference type="EMBL" id="OZ034822">
    <property type="protein sequence ID" value="CAL1410638.1"/>
    <property type="molecule type" value="Genomic_DNA"/>
</dbReference>
<dbReference type="Proteomes" id="UP001497516">
    <property type="component" value="Chromosome 9"/>
</dbReference>
<feature type="domain" description="FAE" evidence="3">
    <location>
        <begin position="1"/>
        <end position="40"/>
    </location>
</feature>
<comment type="catalytic activity">
    <reaction evidence="2">
        <text>a very-long-chain acyl-CoA + malonyl-CoA + H(+) = a very-long-chain 3-oxoacyl-CoA + CO2 + CoA</text>
        <dbReference type="Rhea" id="RHEA:32727"/>
        <dbReference type="ChEBI" id="CHEBI:15378"/>
        <dbReference type="ChEBI" id="CHEBI:16526"/>
        <dbReference type="ChEBI" id="CHEBI:57287"/>
        <dbReference type="ChEBI" id="CHEBI:57384"/>
        <dbReference type="ChEBI" id="CHEBI:90725"/>
        <dbReference type="ChEBI" id="CHEBI:90736"/>
        <dbReference type="EC" id="2.3.1.199"/>
    </reaction>
</comment>
<gene>
    <name evidence="4" type="ORF">LTRI10_LOCUS50040</name>
</gene>
<evidence type="ECO:0000256" key="2">
    <source>
        <dbReference type="ARBA" id="ARBA00047375"/>
    </source>
</evidence>
<name>A0AAV2GLA6_9ROSI</name>
<sequence>MFGAIDELLEKTGVRAKDIGTVIVNCSLFNPAPSLSAMVLSFRISVSRPESEDSVAIVSSNNSLQTDYLQT</sequence>
<dbReference type="InterPro" id="IPR012392">
    <property type="entry name" value="3-ktacl-CoA_syn"/>
</dbReference>
<keyword evidence="5" id="KW-1185">Reference proteome</keyword>
<evidence type="ECO:0000256" key="1">
    <source>
        <dbReference type="ARBA" id="ARBA00023315"/>
    </source>
</evidence>
<evidence type="ECO:0000313" key="5">
    <source>
        <dbReference type="Proteomes" id="UP001497516"/>
    </source>
</evidence>
<dbReference type="Pfam" id="PF08392">
    <property type="entry name" value="FAE1_CUT1_RppA"/>
    <property type="match status" value="1"/>
</dbReference>
<keyword evidence="1" id="KW-0808">Transferase</keyword>
<dbReference type="InterPro" id="IPR013601">
    <property type="entry name" value="FAE1_typ3_polyketide_synth"/>
</dbReference>
<organism evidence="4 5">
    <name type="scientific">Linum trigynum</name>
    <dbReference type="NCBI Taxonomy" id="586398"/>
    <lineage>
        <taxon>Eukaryota</taxon>
        <taxon>Viridiplantae</taxon>
        <taxon>Streptophyta</taxon>
        <taxon>Embryophyta</taxon>
        <taxon>Tracheophyta</taxon>
        <taxon>Spermatophyta</taxon>
        <taxon>Magnoliopsida</taxon>
        <taxon>eudicotyledons</taxon>
        <taxon>Gunneridae</taxon>
        <taxon>Pentapetalae</taxon>
        <taxon>rosids</taxon>
        <taxon>fabids</taxon>
        <taxon>Malpighiales</taxon>
        <taxon>Linaceae</taxon>
        <taxon>Linum</taxon>
    </lineage>
</organism>